<feature type="domain" description="Putative restriction endonuclease" evidence="1">
    <location>
        <begin position="11"/>
        <end position="179"/>
    </location>
</feature>
<dbReference type="PANTHER" id="PTHR35400">
    <property type="entry name" value="SLR1083 PROTEIN"/>
    <property type="match status" value="1"/>
</dbReference>
<evidence type="ECO:0000313" key="3">
    <source>
        <dbReference type="Proteomes" id="UP000183940"/>
    </source>
</evidence>
<organism evidence="2 3">
    <name type="scientific">Roseofilum reptotaenium AO1-A</name>
    <dbReference type="NCBI Taxonomy" id="1925591"/>
    <lineage>
        <taxon>Bacteria</taxon>
        <taxon>Bacillati</taxon>
        <taxon>Cyanobacteriota</taxon>
        <taxon>Cyanophyceae</taxon>
        <taxon>Desertifilales</taxon>
        <taxon>Desertifilaceae</taxon>
        <taxon>Roseofilum</taxon>
    </lineage>
</organism>
<dbReference type="EMBL" id="MLAW01000047">
    <property type="protein sequence ID" value="OJJ20714.1"/>
    <property type="molecule type" value="Genomic_DNA"/>
</dbReference>
<dbReference type="PANTHER" id="PTHR35400:SF1">
    <property type="entry name" value="SLR1083 PROTEIN"/>
    <property type="match status" value="1"/>
</dbReference>
<dbReference type="CDD" id="cd06260">
    <property type="entry name" value="DUF820-like"/>
    <property type="match status" value="1"/>
</dbReference>
<protein>
    <recommendedName>
        <fullName evidence="1">Putative restriction endonuclease domain-containing protein</fullName>
    </recommendedName>
</protein>
<accession>A0A1L9QM16</accession>
<gene>
    <name evidence="2" type="ORF">BI308_20680</name>
</gene>
<proteinExistence type="predicted"/>
<comment type="caution">
    <text evidence="2">The sequence shown here is derived from an EMBL/GenBank/DDBJ whole genome shotgun (WGS) entry which is preliminary data.</text>
</comment>
<name>A0A1L9QM16_9CYAN</name>
<dbReference type="Proteomes" id="UP000183940">
    <property type="component" value="Unassembled WGS sequence"/>
</dbReference>
<dbReference type="Pfam" id="PF05685">
    <property type="entry name" value="Uma2"/>
    <property type="match status" value="1"/>
</dbReference>
<dbReference type="SUPFAM" id="SSF52980">
    <property type="entry name" value="Restriction endonuclease-like"/>
    <property type="match status" value="1"/>
</dbReference>
<dbReference type="STRING" id="1925591.BI308_20680"/>
<evidence type="ECO:0000259" key="1">
    <source>
        <dbReference type="Pfam" id="PF05685"/>
    </source>
</evidence>
<sequence>MSVLLKRLFTVEEYHRMGTTGILSEGDRTELIRGEIIQMSPIGPIHASYVNRLTQLFILQFGKRVLVRVQDPVVLDNTSEPEPDLCLAHPRADFYQGGHPQPEDIFLLVEVADTTLRGDRDIKIPLYAQAQIPEVWLLNIPERCLEVYRQPTLEGYQQVQRLEEGEVAVQLFPDIQFSVEEILG</sequence>
<dbReference type="InterPro" id="IPR012296">
    <property type="entry name" value="Nuclease_put_TT1808"/>
</dbReference>
<dbReference type="InterPro" id="IPR011335">
    <property type="entry name" value="Restrct_endonuc-II-like"/>
</dbReference>
<evidence type="ECO:0000313" key="2">
    <source>
        <dbReference type="EMBL" id="OJJ20714.1"/>
    </source>
</evidence>
<reference evidence="2" key="1">
    <citation type="submission" date="2016-10" db="EMBL/GenBank/DDBJ databases">
        <title>CRISPR-Cas defence system in Roseofilum reptotaenium: evidence of a bacteriophage-cyanobacterium arms race in the coral black band disease.</title>
        <authorList>
            <person name="Buerger P."/>
            <person name="Wood-Charlson E.M."/>
            <person name="Weynberg K.D."/>
            <person name="Willis B."/>
            <person name="Van Oppen M.J."/>
        </authorList>
    </citation>
    <scope>NUCLEOTIDE SEQUENCE [LARGE SCALE GENOMIC DNA]</scope>
    <source>
        <strain evidence="2">AO1-A</strain>
    </source>
</reference>
<dbReference type="Gene3D" id="3.90.1570.10">
    <property type="entry name" value="tt1808, chain A"/>
    <property type="match status" value="1"/>
</dbReference>
<dbReference type="InterPro" id="IPR008538">
    <property type="entry name" value="Uma2"/>
</dbReference>
<dbReference type="AlphaFoldDB" id="A0A1L9QM16"/>
<keyword evidence="3" id="KW-1185">Reference proteome</keyword>